<protein>
    <submittedName>
        <fullName evidence="1">Predicted protein</fullName>
    </submittedName>
</protein>
<evidence type="ECO:0000313" key="1">
    <source>
        <dbReference type="EMBL" id="BAK00231.1"/>
    </source>
</evidence>
<reference evidence="1" key="1">
    <citation type="journal article" date="2011" name="Plant Physiol.">
        <title>Comprehensive sequence analysis of 24,783 barley full-length cDNAs derived from 12 clone libraries.</title>
        <authorList>
            <person name="Matsumoto T."/>
            <person name="Tanaka T."/>
            <person name="Sakai H."/>
            <person name="Amano N."/>
            <person name="Kanamori H."/>
            <person name="Kurita K."/>
            <person name="Kikuta A."/>
            <person name="Kamiya K."/>
            <person name="Yamamoto M."/>
            <person name="Ikawa H."/>
            <person name="Fujii N."/>
            <person name="Hori K."/>
            <person name="Itoh T."/>
            <person name="Sato K."/>
        </authorList>
    </citation>
    <scope>NUCLEOTIDE SEQUENCE</scope>
    <source>
        <tissue evidence="1">Shoot and root</tissue>
    </source>
</reference>
<name>F2DYQ9_HORVV</name>
<dbReference type="AlphaFoldDB" id="F2DYQ9"/>
<accession>F2DYQ9</accession>
<dbReference type="EMBL" id="AK369029">
    <property type="protein sequence ID" value="BAK00231.1"/>
    <property type="molecule type" value="mRNA"/>
</dbReference>
<proteinExistence type="evidence at transcript level"/>
<organism evidence="1">
    <name type="scientific">Hordeum vulgare subsp. vulgare</name>
    <name type="common">Domesticated barley</name>
    <dbReference type="NCBI Taxonomy" id="112509"/>
    <lineage>
        <taxon>Eukaryota</taxon>
        <taxon>Viridiplantae</taxon>
        <taxon>Streptophyta</taxon>
        <taxon>Embryophyta</taxon>
        <taxon>Tracheophyta</taxon>
        <taxon>Spermatophyta</taxon>
        <taxon>Magnoliopsida</taxon>
        <taxon>Liliopsida</taxon>
        <taxon>Poales</taxon>
        <taxon>Poaceae</taxon>
        <taxon>BOP clade</taxon>
        <taxon>Pooideae</taxon>
        <taxon>Triticodae</taxon>
        <taxon>Triticeae</taxon>
        <taxon>Hordeinae</taxon>
        <taxon>Hordeum</taxon>
    </lineage>
</organism>
<sequence length="84" mass="8929">MATTTRTSTVTTTGSRRCPTACLSPRGATLATTTPAPAPSCECRPDRWLLRCLPIGLSSMYIRLLCIVLSRCSASPACTYVSCV</sequence>